<keyword evidence="5" id="KW-1133">Transmembrane helix</keyword>
<feature type="transmembrane region" description="Helical" evidence="5">
    <location>
        <begin position="27"/>
        <end position="48"/>
    </location>
</feature>
<dbReference type="NCBIfam" id="TIGR02537">
    <property type="entry name" value="arch_flag_Nterm"/>
    <property type="match status" value="1"/>
</dbReference>
<keyword evidence="6" id="KW-0969">Cilium</keyword>
<keyword evidence="5" id="KW-0472">Membrane</keyword>
<keyword evidence="3 4" id="KW-0974">Archaeal flagellum</keyword>
<proteinExistence type="inferred from homology"/>
<keyword evidence="7" id="KW-1185">Reference proteome</keyword>
<reference evidence="6" key="2">
    <citation type="submission" date="2022-09" db="EMBL/GenBank/DDBJ databases">
        <authorList>
            <person name="Sun Q."/>
            <person name="Ohkuma M."/>
        </authorList>
    </citation>
    <scope>NUCLEOTIDE SEQUENCE</scope>
    <source>
        <strain evidence="6">JCM 13583</strain>
    </source>
</reference>
<dbReference type="AlphaFoldDB" id="A0AA37FAY7"/>
<evidence type="ECO:0000256" key="3">
    <source>
        <dbReference type="ARBA" id="ARBA00022440"/>
    </source>
</evidence>
<dbReference type="PANTHER" id="PTHR35903">
    <property type="entry name" value="FLAGELLIN B1"/>
    <property type="match status" value="1"/>
</dbReference>
<evidence type="ECO:0000313" key="6">
    <source>
        <dbReference type="EMBL" id="GGM75041.1"/>
    </source>
</evidence>
<dbReference type="RefSeq" id="WP_188681012.1">
    <property type="nucleotide sequence ID" value="NZ_BMNY01000001.1"/>
</dbReference>
<dbReference type="Pfam" id="PF01917">
    <property type="entry name" value="Flagellin_arch-type"/>
    <property type="match status" value="1"/>
</dbReference>
<keyword evidence="6" id="KW-0966">Cell projection</keyword>
<dbReference type="EMBL" id="BMNY01000001">
    <property type="protein sequence ID" value="GGM75041.1"/>
    <property type="molecule type" value="Genomic_DNA"/>
</dbReference>
<dbReference type="Proteomes" id="UP000632195">
    <property type="component" value="Unassembled WGS sequence"/>
</dbReference>
<keyword evidence="6" id="KW-0282">Flagellum</keyword>
<evidence type="ECO:0000256" key="4">
    <source>
        <dbReference type="RuleBase" id="RU361282"/>
    </source>
</evidence>
<comment type="similarity">
    <text evidence="2 4">Belongs to the archaeal flagellin family.</text>
</comment>
<dbReference type="InterPro" id="IPR002774">
    <property type="entry name" value="Flagellin_arc-type"/>
</dbReference>
<evidence type="ECO:0000256" key="5">
    <source>
        <dbReference type="SAM" id="Phobius"/>
    </source>
</evidence>
<comment type="caution">
    <text evidence="6">The sequence shown here is derived from an EMBL/GenBank/DDBJ whole genome shotgun (WGS) entry which is preliminary data.</text>
</comment>
<dbReference type="NCBIfam" id="NF006325">
    <property type="entry name" value="PRK08541.1"/>
    <property type="match status" value="1"/>
</dbReference>
<name>A0AA37FAY7_9ARCH</name>
<dbReference type="InterPro" id="IPR013373">
    <property type="entry name" value="Flagellin/pilin_N_arc"/>
</dbReference>
<evidence type="ECO:0000256" key="1">
    <source>
        <dbReference type="ARBA" id="ARBA00004618"/>
    </source>
</evidence>
<evidence type="ECO:0000256" key="2">
    <source>
        <dbReference type="ARBA" id="ARBA00010256"/>
    </source>
</evidence>
<accession>A0AA37FAY7</accession>
<dbReference type="GO" id="GO:0005198">
    <property type="term" value="F:structural molecule activity"/>
    <property type="evidence" value="ECO:0007669"/>
    <property type="project" value="InterPro"/>
</dbReference>
<organism evidence="6 7">
    <name type="scientific">Thermogymnomonas acidicola</name>
    <dbReference type="NCBI Taxonomy" id="399579"/>
    <lineage>
        <taxon>Archaea</taxon>
        <taxon>Methanobacteriati</taxon>
        <taxon>Thermoplasmatota</taxon>
        <taxon>Thermoplasmata</taxon>
        <taxon>Thermoplasmatales</taxon>
        <taxon>Thermogymnomonas</taxon>
    </lineage>
</organism>
<comment type="subcellular location">
    <subcellularLocation>
        <location evidence="1 4">Archaeal flagellum</location>
    </subcellularLocation>
</comment>
<dbReference type="GO" id="GO:0097589">
    <property type="term" value="C:archaeal-type flagellum"/>
    <property type="evidence" value="ECO:0007669"/>
    <property type="project" value="UniProtKB-SubCell"/>
</dbReference>
<gene>
    <name evidence="6" type="ORF">GCM10007108_11220</name>
</gene>
<keyword evidence="5" id="KW-0812">Transmembrane</keyword>
<reference evidence="6" key="1">
    <citation type="journal article" date="2014" name="Int. J. Syst. Evol. Microbiol.">
        <title>Complete genome sequence of Corynebacterium casei LMG S-19264T (=DSM 44701T), isolated from a smear-ripened cheese.</title>
        <authorList>
            <consortium name="US DOE Joint Genome Institute (JGI-PGF)"/>
            <person name="Walter F."/>
            <person name="Albersmeier A."/>
            <person name="Kalinowski J."/>
            <person name="Ruckert C."/>
        </authorList>
    </citation>
    <scope>NUCLEOTIDE SEQUENCE</scope>
    <source>
        <strain evidence="6">JCM 13583</strain>
    </source>
</reference>
<comment type="function">
    <text evidence="4">Flagellin is the subunit protein which polymerizes to form the filaments of archaeal flagella.</text>
</comment>
<sequence>MNSFRMVRRLIRKAFSLREEDRSETGIGVLIVFIAMVLVAAVAASVLIHTAGILQQKATSTGSNTIQQVSSGIATTEVLGYDYANPPESGGITYLAIIVTTNSGGSPVNLANVTLTLTIDGTTAILVYNQSIFADISSTGSDNLFGLSVWSELGRSHNNPTSFGVIVIKDPSSSMTSKYPVLSPDDQAAIILNVTNTFGTNISQGASVEGQVTPETGASAQIEFTAPQSFVSRTITLQ</sequence>
<protein>
    <recommendedName>
        <fullName evidence="4">Flagellin</fullName>
    </recommendedName>
</protein>
<evidence type="ECO:0000313" key="7">
    <source>
        <dbReference type="Proteomes" id="UP000632195"/>
    </source>
</evidence>
<dbReference type="PANTHER" id="PTHR35903:SF1">
    <property type="entry name" value="FLAGELLIN B1"/>
    <property type="match status" value="1"/>
</dbReference>
<dbReference type="GO" id="GO:0097588">
    <property type="term" value="P:archaeal or bacterial-type flagellum-dependent cell motility"/>
    <property type="evidence" value="ECO:0007669"/>
    <property type="project" value="InterPro"/>
</dbReference>